<protein>
    <submittedName>
        <fullName evidence="2">Uncharacterized protein</fullName>
    </submittedName>
</protein>
<dbReference type="OrthoDB" id="5380360at2"/>
<proteinExistence type="predicted"/>
<organism evidence="2 3">
    <name type="scientific">Humibacillus xanthopallidus</name>
    <dbReference type="NCBI Taxonomy" id="412689"/>
    <lineage>
        <taxon>Bacteria</taxon>
        <taxon>Bacillati</taxon>
        <taxon>Actinomycetota</taxon>
        <taxon>Actinomycetes</taxon>
        <taxon>Micrococcales</taxon>
        <taxon>Intrasporangiaceae</taxon>
        <taxon>Humibacillus</taxon>
    </lineage>
</organism>
<keyword evidence="1" id="KW-0732">Signal</keyword>
<dbReference type="AlphaFoldDB" id="A0A543I030"/>
<evidence type="ECO:0000313" key="3">
    <source>
        <dbReference type="Proteomes" id="UP000316747"/>
    </source>
</evidence>
<name>A0A543I030_9MICO</name>
<feature type="chain" id="PRO_5039174077" evidence="1">
    <location>
        <begin position="26"/>
        <end position="307"/>
    </location>
</feature>
<dbReference type="RefSeq" id="WP_141841569.1">
    <property type="nucleotide sequence ID" value="NZ_VFPM01000001.1"/>
</dbReference>
<reference evidence="2 3" key="1">
    <citation type="submission" date="2019-06" db="EMBL/GenBank/DDBJ databases">
        <title>Genome sequencing of plant associated microbes to promote plant fitness in Sorghum bicolor and Oryza sativa.</title>
        <authorList>
            <person name="Coleman-Derr D."/>
        </authorList>
    </citation>
    <scope>NUCLEOTIDE SEQUENCE [LARGE SCALE GENOMIC DNA]</scope>
    <source>
        <strain evidence="2 3">KV-663</strain>
    </source>
</reference>
<evidence type="ECO:0000313" key="2">
    <source>
        <dbReference type="EMBL" id="TQM63845.1"/>
    </source>
</evidence>
<dbReference type="EMBL" id="VFPM01000001">
    <property type="protein sequence ID" value="TQM63845.1"/>
    <property type="molecule type" value="Genomic_DNA"/>
</dbReference>
<keyword evidence="3" id="KW-1185">Reference proteome</keyword>
<dbReference type="Proteomes" id="UP000316747">
    <property type="component" value="Unassembled WGS sequence"/>
</dbReference>
<feature type="signal peptide" evidence="1">
    <location>
        <begin position="1"/>
        <end position="25"/>
    </location>
</feature>
<evidence type="ECO:0000256" key="1">
    <source>
        <dbReference type="SAM" id="SignalP"/>
    </source>
</evidence>
<sequence>MRIRAVLVRLLAVVGLIAPMGVVTATSASAVDCPSRLGLSWFTDNFDAGTTIPYTNTDYVAQGLAYWKAKDWLITSYSDDTWFPGRNMIAVKTRGGTLVKRVFVQYGDGAEIEGHMGGLSVAGGSLLLSTSSNGKNLFRFSLEALDRAPHNTALKTNGAWSVKASSYNTVSGGNLYVGSFSSALTGTSTMWRYDLTSTQAPTGTPVAISTPTRVQGAVVADGHYIFSTSYGRDCYSRLKFKKVSTGVYGRSIEIPPMSEGIVRVPRGDAGPVSDWVYVVFESGSDQYQDATMRQFRYQHAYLTALTP</sequence>
<gene>
    <name evidence="2" type="ORF">FBY41_0199</name>
</gene>
<dbReference type="SUPFAM" id="SSF69304">
    <property type="entry name" value="Tricorn protease N-terminal domain"/>
    <property type="match status" value="1"/>
</dbReference>
<accession>A0A543I030</accession>
<comment type="caution">
    <text evidence="2">The sequence shown here is derived from an EMBL/GenBank/DDBJ whole genome shotgun (WGS) entry which is preliminary data.</text>
</comment>